<evidence type="ECO:0000313" key="3">
    <source>
        <dbReference type="EMBL" id="QUH27479.1"/>
    </source>
</evidence>
<name>A0A8J8M710_9FIRM</name>
<gene>
    <name evidence="3" type="ORF">HYG85_00495</name>
</gene>
<feature type="coiled-coil region" evidence="1">
    <location>
        <begin position="42"/>
        <end position="76"/>
    </location>
</feature>
<keyword evidence="4" id="KW-1185">Reference proteome</keyword>
<dbReference type="AlphaFoldDB" id="A0A8J8M710"/>
<accession>A0A8J8M710</accession>
<dbReference type="KEGG" id="vgu:HYG85_00495"/>
<organism evidence="3 4">
    <name type="scientific">Vallitalea guaymasensis</name>
    <dbReference type="NCBI Taxonomy" id="1185412"/>
    <lineage>
        <taxon>Bacteria</taxon>
        <taxon>Bacillati</taxon>
        <taxon>Bacillota</taxon>
        <taxon>Clostridia</taxon>
        <taxon>Lachnospirales</taxon>
        <taxon>Vallitaleaceae</taxon>
        <taxon>Vallitalea</taxon>
    </lineage>
</organism>
<evidence type="ECO:0000256" key="1">
    <source>
        <dbReference type="SAM" id="Coils"/>
    </source>
</evidence>
<reference evidence="3 4" key="1">
    <citation type="submission" date="2020-07" db="EMBL/GenBank/DDBJ databases">
        <title>Vallitalea guaymasensis genome.</title>
        <authorList>
            <person name="Postec A."/>
        </authorList>
    </citation>
    <scope>NUCLEOTIDE SEQUENCE [LARGE SCALE GENOMIC DNA]</scope>
    <source>
        <strain evidence="3 4">Ra1766G1</strain>
    </source>
</reference>
<dbReference type="EMBL" id="CP058561">
    <property type="protein sequence ID" value="QUH27479.1"/>
    <property type="molecule type" value="Genomic_DNA"/>
</dbReference>
<dbReference type="Proteomes" id="UP000677305">
    <property type="component" value="Chromosome"/>
</dbReference>
<protein>
    <submittedName>
        <fullName evidence="3">Uncharacterized protein</fullName>
    </submittedName>
</protein>
<sequence length="322" mass="36812">MKYRRVLSVSIVLMILLVINTGCNNQKQVNEGQTVINNNENQKTQKKMIDDLKQQVVKFEEENKKLNEQIDAIDNDSVNQDKAENKDGDLIYREDKYQDIVGVKSYESDCSLMMFPYSDSEIIGTSPKEVRVISTGTNNLDEKWALVEDLGSITWNRYGYIKIEGLSDQVEGKFDYDSLDVEMKIGDIKIGDMKEKVISQYGTDYAVIKDGNGFLIAYNDEEGNGLDITLDSRLSRVMGVRTNKEGYLTQDGFGVGDNALKVCNHYKAIYKYDFTEALYFDLGNMYMMMIQIDTEELNEASKITKIDIFPDWNGIFNTDNQE</sequence>
<feature type="chain" id="PRO_5035291999" evidence="2">
    <location>
        <begin position="25"/>
        <end position="322"/>
    </location>
</feature>
<evidence type="ECO:0000313" key="4">
    <source>
        <dbReference type="Proteomes" id="UP000677305"/>
    </source>
</evidence>
<proteinExistence type="predicted"/>
<dbReference type="RefSeq" id="WP_212691846.1">
    <property type="nucleotide sequence ID" value="NZ_CP058561.1"/>
</dbReference>
<evidence type="ECO:0000256" key="2">
    <source>
        <dbReference type="SAM" id="SignalP"/>
    </source>
</evidence>
<keyword evidence="1" id="KW-0175">Coiled coil</keyword>
<keyword evidence="2" id="KW-0732">Signal</keyword>
<feature type="signal peptide" evidence="2">
    <location>
        <begin position="1"/>
        <end position="24"/>
    </location>
</feature>